<evidence type="ECO:0000259" key="6">
    <source>
        <dbReference type="PROSITE" id="PS51379"/>
    </source>
</evidence>
<reference evidence="7" key="1">
    <citation type="journal article" date="2014" name="Front. Microbiol.">
        <title>High frequency of phylogenetically diverse reductive dehalogenase-homologous genes in deep subseafloor sedimentary metagenomes.</title>
        <authorList>
            <person name="Kawai M."/>
            <person name="Futagami T."/>
            <person name="Toyoda A."/>
            <person name="Takaki Y."/>
            <person name="Nishi S."/>
            <person name="Hori S."/>
            <person name="Arai W."/>
            <person name="Tsubouchi T."/>
            <person name="Morono Y."/>
            <person name="Uchiyama I."/>
            <person name="Ito T."/>
            <person name="Fujiyama A."/>
            <person name="Inagaki F."/>
            <person name="Takami H."/>
        </authorList>
    </citation>
    <scope>NUCLEOTIDE SEQUENCE</scope>
    <source>
        <strain evidence="7">Expedition CK06-06</strain>
    </source>
</reference>
<dbReference type="PANTHER" id="PTHR30002:SF4">
    <property type="entry name" value="EPOXYQUEUOSINE REDUCTASE"/>
    <property type="match status" value="1"/>
</dbReference>
<dbReference type="AlphaFoldDB" id="X1H088"/>
<keyword evidence="1" id="KW-0479">Metal-binding</keyword>
<comment type="caution">
    <text evidence="7">The sequence shown here is derived from an EMBL/GenBank/DDBJ whole genome shotgun (WGS) entry which is preliminary data.</text>
</comment>
<evidence type="ECO:0000256" key="2">
    <source>
        <dbReference type="ARBA" id="ARBA00022490"/>
    </source>
</evidence>
<dbReference type="InterPro" id="IPR017896">
    <property type="entry name" value="4Fe4S_Fe-S-bd"/>
</dbReference>
<organism evidence="7">
    <name type="scientific">marine sediment metagenome</name>
    <dbReference type="NCBI Taxonomy" id="412755"/>
    <lineage>
        <taxon>unclassified sequences</taxon>
        <taxon>metagenomes</taxon>
        <taxon>ecological metagenomes</taxon>
    </lineage>
</organism>
<dbReference type="Gene3D" id="3.30.70.20">
    <property type="match status" value="1"/>
</dbReference>
<dbReference type="SUPFAM" id="SSF54862">
    <property type="entry name" value="4Fe-4S ferredoxins"/>
    <property type="match status" value="1"/>
</dbReference>
<evidence type="ECO:0000256" key="3">
    <source>
        <dbReference type="ARBA" id="ARBA00022694"/>
    </source>
</evidence>
<evidence type="ECO:0000313" key="7">
    <source>
        <dbReference type="EMBL" id="GAH47279.1"/>
    </source>
</evidence>
<accession>X1H088</accession>
<keyword evidence="3" id="KW-0819">tRNA processing</keyword>
<proteinExistence type="predicted"/>
<dbReference type="GO" id="GO:0051539">
    <property type="term" value="F:4 iron, 4 sulfur cluster binding"/>
    <property type="evidence" value="ECO:0007669"/>
    <property type="project" value="UniProtKB-KW"/>
</dbReference>
<keyword evidence="1" id="KW-0408">Iron</keyword>
<dbReference type="Pfam" id="PF13484">
    <property type="entry name" value="Fer4_16"/>
    <property type="match status" value="1"/>
</dbReference>
<keyword evidence="1" id="KW-0004">4Fe-4S</keyword>
<dbReference type="PROSITE" id="PS51379">
    <property type="entry name" value="4FE4S_FER_2"/>
    <property type="match status" value="1"/>
</dbReference>
<dbReference type="Pfam" id="PF08331">
    <property type="entry name" value="QueG_DUF1730"/>
    <property type="match status" value="1"/>
</dbReference>
<feature type="non-terminal residue" evidence="7">
    <location>
        <position position="285"/>
    </location>
</feature>
<keyword evidence="5" id="KW-0560">Oxidoreductase</keyword>
<feature type="domain" description="4Fe-4S ferredoxin-type" evidence="6">
    <location>
        <begin position="172"/>
        <end position="204"/>
    </location>
</feature>
<keyword evidence="2" id="KW-0963">Cytoplasm</keyword>
<dbReference type="PROSITE" id="PS00198">
    <property type="entry name" value="4FE4S_FER_1"/>
    <property type="match status" value="1"/>
</dbReference>
<evidence type="ECO:0000256" key="5">
    <source>
        <dbReference type="ARBA" id="ARBA00023002"/>
    </source>
</evidence>
<dbReference type="NCBIfam" id="TIGR00276">
    <property type="entry name" value="tRNA epoxyqueuosine(34) reductase QueG"/>
    <property type="match status" value="1"/>
</dbReference>
<dbReference type="InterPro" id="IPR017900">
    <property type="entry name" value="4Fe4S_Fe_S_CS"/>
</dbReference>
<protein>
    <recommendedName>
        <fullName evidence="6">4Fe-4S ferredoxin-type domain-containing protein</fullName>
    </recommendedName>
</protein>
<evidence type="ECO:0000256" key="4">
    <source>
        <dbReference type="ARBA" id="ARBA00022785"/>
    </source>
</evidence>
<keyword evidence="1" id="KW-0411">Iron-sulfur</keyword>
<dbReference type="PANTHER" id="PTHR30002">
    <property type="entry name" value="EPOXYQUEUOSINE REDUCTASE"/>
    <property type="match status" value="1"/>
</dbReference>
<dbReference type="EMBL" id="BARU01006446">
    <property type="protein sequence ID" value="GAH47279.1"/>
    <property type="molecule type" value="Genomic_DNA"/>
</dbReference>
<keyword evidence="4" id="KW-0671">Queuosine biosynthesis</keyword>
<dbReference type="GO" id="GO:0008616">
    <property type="term" value="P:tRNA queuosine(34) biosynthetic process"/>
    <property type="evidence" value="ECO:0007669"/>
    <property type="project" value="UniProtKB-KW"/>
</dbReference>
<sequence>MIEAKDIKAFGHRIGIDEIRITTAEPFDQALAKYKEQRTKGLFTDRQHRHFENIKHFYNVRIEFPEARSIIAACQCYLTNEKTNLSEPGDPHGLIARYTWRNYYKGLKNRLRELAHFIKEKTGASFRVYSNGPVAEKPIAVRSGIGYYGKHSVVINQTFGSWIVLGEIITDIEIEPDKALDINCGQCEECIDACPTRAIIAPYIIDRRRCIQELTNWYGVLPNDIAEVWGNRLYGCTVCQDVCPVNSKVAVRNPSTDLGSVGSSISLLDILNMSESEYRQKYPDN</sequence>
<name>X1H088_9ZZZZ</name>
<dbReference type="InterPro" id="IPR004453">
    <property type="entry name" value="QueG"/>
</dbReference>
<dbReference type="GO" id="GO:0052693">
    <property type="term" value="F:epoxyqueuosine reductase activity"/>
    <property type="evidence" value="ECO:0007669"/>
    <property type="project" value="TreeGrafter"/>
</dbReference>
<gene>
    <name evidence="7" type="ORF">S03H2_12685</name>
</gene>
<dbReference type="InterPro" id="IPR013542">
    <property type="entry name" value="QueG_DUF1730"/>
</dbReference>
<evidence type="ECO:0000256" key="1">
    <source>
        <dbReference type="ARBA" id="ARBA00022485"/>
    </source>
</evidence>